<sequence length="243" mass="28410">MNRNELDQYLEIIKRVLLNSAVKINEWRESFMHEMLLLYLIIPGRINFLQLGCYGRLDEQRYRQQFERKCDRLSFNACLADSHTDNLVAIAFDPSYISKSSKCTPYLGRFWSGCAKSTKHGLEISGIGFIDVDLHNCFHLEAVQTLPAKILEQVRWTLTDWYLHVLRSRKEILQRLTSHVVVNAYFSKSSFVAGVLDMGLYVISRFRDDAYFRYLTKDKPTGGKMPQTVRWENGHEASRRKPF</sequence>
<gene>
    <name evidence="1" type="ORF">ERS852397_00312</name>
</gene>
<dbReference type="Proteomes" id="UP000095517">
    <property type="component" value="Unassembled WGS sequence"/>
</dbReference>
<reference evidence="1 2" key="1">
    <citation type="submission" date="2015-09" db="EMBL/GenBank/DDBJ databases">
        <authorList>
            <consortium name="Pathogen Informatics"/>
        </authorList>
    </citation>
    <scope>NUCLEOTIDE SEQUENCE [LARGE SCALE GENOMIC DNA]</scope>
    <source>
        <strain evidence="1 2">2789STDY5608840</strain>
    </source>
</reference>
<evidence type="ECO:0008006" key="3">
    <source>
        <dbReference type="Google" id="ProtNLM"/>
    </source>
</evidence>
<name>A0A173XAQ3_9BACE</name>
<dbReference type="EMBL" id="CYZH01000001">
    <property type="protein sequence ID" value="CUN47735.1"/>
    <property type="molecule type" value="Genomic_DNA"/>
</dbReference>
<dbReference type="STRING" id="338188.ERS852397_00312"/>
<dbReference type="RefSeq" id="WP_229091129.1">
    <property type="nucleotide sequence ID" value="NZ_CATXTD010000049.1"/>
</dbReference>
<proteinExistence type="predicted"/>
<dbReference type="AlphaFoldDB" id="A0A173XAQ3"/>
<accession>A0A173XAQ3</accession>
<evidence type="ECO:0000313" key="2">
    <source>
        <dbReference type="Proteomes" id="UP000095517"/>
    </source>
</evidence>
<protein>
    <recommendedName>
        <fullName evidence="3">Transposase</fullName>
    </recommendedName>
</protein>
<evidence type="ECO:0000313" key="1">
    <source>
        <dbReference type="EMBL" id="CUN47735.1"/>
    </source>
</evidence>
<organism evidence="1 2">
    <name type="scientific">Bacteroides finegoldii</name>
    <dbReference type="NCBI Taxonomy" id="338188"/>
    <lineage>
        <taxon>Bacteria</taxon>
        <taxon>Pseudomonadati</taxon>
        <taxon>Bacteroidota</taxon>
        <taxon>Bacteroidia</taxon>
        <taxon>Bacteroidales</taxon>
        <taxon>Bacteroidaceae</taxon>
        <taxon>Bacteroides</taxon>
    </lineage>
</organism>